<dbReference type="Pfam" id="PF00877">
    <property type="entry name" value="NLPC_P60"/>
    <property type="match status" value="1"/>
</dbReference>
<accession>A0ABV2J7U7</accession>
<dbReference type="Gene3D" id="2.30.30.40">
    <property type="entry name" value="SH3 Domains"/>
    <property type="match status" value="1"/>
</dbReference>
<keyword evidence="3" id="KW-0378">Hydrolase</keyword>
<keyword evidence="7" id="KW-1185">Reference proteome</keyword>
<evidence type="ECO:0000256" key="4">
    <source>
        <dbReference type="ARBA" id="ARBA00022807"/>
    </source>
</evidence>
<keyword evidence="4" id="KW-0788">Thiol protease</keyword>
<dbReference type="SMART" id="SM00287">
    <property type="entry name" value="SH3b"/>
    <property type="match status" value="1"/>
</dbReference>
<dbReference type="InterPro" id="IPR000064">
    <property type="entry name" value="NLP_P60_dom"/>
</dbReference>
<dbReference type="InterPro" id="IPR038765">
    <property type="entry name" value="Papain-like_cys_pep_sf"/>
</dbReference>
<name>A0ABV2J7U7_9FIRM</name>
<dbReference type="PROSITE" id="PS51935">
    <property type="entry name" value="NLPC_P60"/>
    <property type="match status" value="1"/>
</dbReference>
<proteinExistence type="inferred from homology"/>
<comment type="caution">
    <text evidence="6">The sequence shown here is derived from an EMBL/GenBank/DDBJ whole genome shotgun (WGS) entry which is preliminary data.</text>
</comment>
<protein>
    <submittedName>
        <fullName evidence="6">Uncharacterized protein YgiM (DUF1202 family)</fullName>
    </submittedName>
</protein>
<evidence type="ECO:0000256" key="2">
    <source>
        <dbReference type="ARBA" id="ARBA00022670"/>
    </source>
</evidence>
<evidence type="ECO:0000313" key="6">
    <source>
        <dbReference type="EMBL" id="MET3616713.1"/>
    </source>
</evidence>
<dbReference type="RefSeq" id="WP_354366714.1">
    <property type="nucleotide sequence ID" value="NZ_JBEPMA010000001.1"/>
</dbReference>
<dbReference type="SUPFAM" id="SSF54001">
    <property type="entry name" value="Cysteine proteinases"/>
    <property type="match status" value="1"/>
</dbReference>
<sequence>MLNKNLVEQFIKAVLFYDGNRYSQRYRMTDKAGRAGYSDCSSLVQKGLNKIGLNTRPNVAVTTHRMGVEGDSRFRQIDIKNIQRGDLVWYRNDKNGKYFGHVGIYLGNGKVFEAIYAGIGTYSINRIKWQRGYRIVALEQANVKVDIKPFKSKGKVSTNVLNVRARNHVNSIRLGQLKRGAEVQITGKADNWFEIDFNGRKAFVSGAYIDLINKKPVENVPVLINGKEFKRGYILNGITYIHVNGQDRPVRKLFESIGADVAWQDKKVKISM</sequence>
<dbReference type="EMBL" id="JBEPMA010000001">
    <property type="protein sequence ID" value="MET3616713.1"/>
    <property type="molecule type" value="Genomic_DNA"/>
</dbReference>
<evidence type="ECO:0000256" key="3">
    <source>
        <dbReference type="ARBA" id="ARBA00022801"/>
    </source>
</evidence>
<dbReference type="Gene3D" id="3.90.1720.10">
    <property type="entry name" value="endopeptidase domain like (from Nostoc punctiforme)"/>
    <property type="match status" value="1"/>
</dbReference>
<dbReference type="Pfam" id="PF08239">
    <property type="entry name" value="SH3_3"/>
    <property type="match status" value="1"/>
</dbReference>
<dbReference type="InterPro" id="IPR003646">
    <property type="entry name" value="SH3-like_bac-type"/>
</dbReference>
<feature type="domain" description="NlpC/P60" evidence="5">
    <location>
        <begin position="4"/>
        <end position="140"/>
    </location>
</feature>
<organism evidence="6 7">
    <name type="scientific">Peptoniphilus olsenii</name>
    <dbReference type="NCBI Taxonomy" id="411570"/>
    <lineage>
        <taxon>Bacteria</taxon>
        <taxon>Bacillati</taxon>
        <taxon>Bacillota</taxon>
        <taxon>Tissierellia</taxon>
        <taxon>Tissierellales</taxon>
        <taxon>Peptoniphilaceae</taxon>
        <taxon>Peptoniphilus</taxon>
    </lineage>
</organism>
<gene>
    <name evidence="6" type="ORF">ABID14_000333</name>
</gene>
<dbReference type="Proteomes" id="UP001549162">
    <property type="component" value="Unassembled WGS sequence"/>
</dbReference>
<keyword evidence="2" id="KW-0645">Protease</keyword>
<reference evidence="6 7" key="1">
    <citation type="submission" date="2024-06" db="EMBL/GenBank/DDBJ databases">
        <title>Genomic Encyclopedia of Type Strains, Phase IV (KMG-IV): sequencing the most valuable type-strain genomes for metagenomic binning, comparative biology and taxonomic classification.</title>
        <authorList>
            <person name="Goeker M."/>
        </authorList>
    </citation>
    <scope>NUCLEOTIDE SEQUENCE [LARGE SCALE GENOMIC DNA]</scope>
    <source>
        <strain evidence="6 7">DSM 21460</strain>
    </source>
</reference>
<evidence type="ECO:0000256" key="1">
    <source>
        <dbReference type="ARBA" id="ARBA00007074"/>
    </source>
</evidence>
<evidence type="ECO:0000259" key="5">
    <source>
        <dbReference type="PROSITE" id="PS51935"/>
    </source>
</evidence>
<comment type="similarity">
    <text evidence="1">Belongs to the peptidase C40 family.</text>
</comment>
<evidence type="ECO:0000313" key="7">
    <source>
        <dbReference type="Proteomes" id="UP001549162"/>
    </source>
</evidence>